<protein>
    <submittedName>
        <fullName evidence="2">Uncharacterized protein</fullName>
    </submittedName>
</protein>
<evidence type="ECO:0000256" key="1">
    <source>
        <dbReference type="SAM" id="MobiDB-lite"/>
    </source>
</evidence>
<dbReference type="EMBL" id="JAUKTV010000001">
    <property type="protein sequence ID" value="KAK0748424.1"/>
    <property type="molecule type" value="Genomic_DNA"/>
</dbReference>
<keyword evidence="3" id="KW-1185">Reference proteome</keyword>
<reference evidence="2" key="1">
    <citation type="submission" date="2023-06" db="EMBL/GenBank/DDBJ databases">
        <title>Genome-scale phylogeny and comparative genomics of the fungal order Sordariales.</title>
        <authorList>
            <consortium name="Lawrence Berkeley National Laboratory"/>
            <person name="Hensen N."/>
            <person name="Bonometti L."/>
            <person name="Westerberg I."/>
            <person name="Brannstrom I.O."/>
            <person name="Guillou S."/>
            <person name="Cros-Aarteil S."/>
            <person name="Calhoun S."/>
            <person name="Haridas S."/>
            <person name="Kuo A."/>
            <person name="Mondo S."/>
            <person name="Pangilinan J."/>
            <person name="Riley R."/>
            <person name="Labutti K."/>
            <person name="Andreopoulos B."/>
            <person name="Lipzen A."/>
            <person name="Chen C."/>
            <person name="Yanf M."/>
            <person name="Daum C."/>
            <person name="Ng V."/>
            <person name="Clum A."/>
            <person name="Steindorff A."/>
            <person name="Ohm R."/>
            <person name="Martin F."/>
            <person name="Silar P."/>
            <person name="Natvig D."/>
            <person name="Lalanne C."/>
            <person name="Gautier V."/>
            <person name="Ament-Velasquez S.L."/>
            <person name="Kruys A."/>
            <person name="Hutchinson M.I."/>
            <person name="Powell A.J."/>
            <person name="Barry K."/>
            <person name="Miller A.N."/>
            <person name="Grigoriev I.V."/>
            <person name="Debuchy R."/>
            <person name="Gladieux P."/>
            <person name="Thoren M.H."/>
            <person name="Johannesson H."/>
        </authorList>
    </citation>
    <scope>NUCLEOTIDE SEQUENCE</scope>
    <source>
        <strain evidence="2">CBS 540.89</strain>
    </source>
</reference>
<evidence type="ECO:0000313" key="3">
    <source>
        <dbReference type="Proteomes" id="UP001172159"/>
    </source>
</evidence>
<proteinExistence type="predicted"/>
<feature type="region of interest" description="Disordered" evidence="1">
    <location>
        <begin position="263"/>
        <end position="286"/>
    </location>
</feature>
<organism evidence="2 3">
    <name type="scientific">Apiosordaria backusii</name>
    <dbReference type="NCBI Taxonomy" id="314023"/>
    <lineage>
        <taxon>Eukaryota</taxon>
        <taxon>Fungi</taxon>
        <taxon>Dikarya</taxon>
        <taxon>Ascomycota</taxon>
        <taxon>Pezizomycotina</taxon>
        <taxon>Sordariomycetes</taxon>
        <taxon>Sordariomycetidae</taxon>
        <taxon>Sordariales</taxon>
        <taxon>Lasiosphaeriaceae</taxon>
        <taxon>Apiosordaria</taxon>
    </lineage>
</organism>
<feature type="region of interest" description="Disordered" evidence="1">
    <location>
        <begin position="159"/>
        <end position="178"/>
    </location>
</feature>
<dbReference type="AlphaFoldDB" id="A0AA40K754"/>
<feature type="compositionally biased region" description="Pro residues" evidence="1">
    <location>
        <begin position="136"/>
        <end position="146"/>
    </location>
</feature>
<feature type="compositionally biased region" description="Basic residues" evidence="1">
    <location>
        <begin position="277"/>
        <end position="286"/>
    </location>
</feature>
<feature type="compositionally biased region" description="Basic and acidic residues" evidence="1">
    <location>
        <begin position="263"/>
        <end position="276"/>
    </location>
</feature>
<gene>
    <name evidence="2" type="ORF">B0T21DRAFT_406943</name>
</gene>
<feature type="region of interest" description="Disordered" evidence="1">
    <location>
        <begin position="112"/>
        <end position="149"/>
    </location>
</feature>
<name>A0AA40K754_9PEZI</name>
<sequence length="286" mass="32092">MTVSILRLQAVARVGSEGSHQAVVHVGFKWNPGSQRRQQPVIVRGWRLWHQPVRILAAPLHLELVIKALWTAPVEDVSKRPLLGDRGSSTNMLRVLTAPLHLRLIVGHGRTAPATDVSKRPSSGDFSPPQGILPGSFPPLSSPTPPSFSLYQHLARTSTTDPSLLSQEPEPEPEPPPMCKYVRSRFRCGCHKLDFGEPWWCLKTQCAEKKKSGRCPEPQYLHDDEEDFQLGIDCSDDECPGWSDESREKATKQAAAESKLLLAEHEAEVAEKEQDKKKKKKKHRMR</sequence>
<accession>A0AA40K754</accession>
<dbReference type="Proteomes" id="UP001172159">
    <property type="component" value="Unassembled WGS sequence"/>
</dbReference>
<comment type="caution">
    <text evidence="2">The sequence shown here is derived from an EMBL/GenBank/DDBJ whole genome shotgun (WGS) entry which is preliminary data.</text>
</comment>
<evidence type="ECO:0000313" key="2">
    <source>
        <dbReference type="EMBL" id="KAK0748424.1"/>
    </source>
</evidence>